<evidence type="ECO:0000313" key="4">
    <source>
        <dbReference type="EMBL" id="KFI40269.1"/>
    </source>
</evidence>
<feature type="domain" description="LytR/CpsA/Psr regulator C-terminal" evidence="3">
    <location>
        <begin position="137"/>
        <end position="214"/>
    </location>
</feature>
<organism evidence="4 5">
    <name type="scientific">Bifidobacterium actinocoloniiforme DSM 22766</name>
    <dbReference type="NCBI Taxonomy" id="1437605"/>
    <lineage>
        <taxon>Bacteria</taxon>
        <taxon>Bacillati</taxon>
        <taxon>Actinomycetota</taxon>
        <taxon>Actinomycetes</taxon>
        <taxon>Bifidobacteriales</taxon>
        <taxon>Bifidobacteriaceae</taxon>
        <taxon>Bifidobacterium</taxon>
    </lineage>
</organism>
<dbReference type="InterPro" id="IPR027381">
    <property type="entry name" value="LytR/CpsA/Psr_C"/>
</dbReference>
<dbReference type="KEGG" id="bact:AB656_03465"/>
<feature type="transmembrane region" description="Helical" evidence="2">
    <location>
        <begin position="40"/>
        <end position="61"/>
    </location>
</feature>
<dbReference type="STRING" id="1437605.AB656_03465"/>
<evidence type="ECO:0000313" key="5">
    <source>
        <dbReference type="Proteomes" id="UP000029015"/>
    </source>
</evidence>
<sequence>MASKRDENAGYQPYTPDEFDDPPEGPVGVHRGPRSLAVRVVPVIVIILLAVLCGLGAWTVVSGGKMPWQHQQTSSAKVDQVRRKVEAGRAKSNGAQGQQGNESKSPSQAAPSQSAQPSPAASQTQQPAPAPVANKSAQVRVINGTSITGYAASRRQALVSAGYTSVTADNPTGQLPPASVVWYQNESDKATAEDVAKTLGIASVQQVPSASAPIVAVLRN</sequence>
<keyword evidence="2" id="KW-0472">Membrane</keyword>
<dbReference type="eggNOG" id="ENOG50330SA">
    <property type="taxonomic scope" value="Bacteria"/>
</dbReference>
<protein>
    <recommendedName>
        <fullName evidence="3">LytR/CpsA/Psr regulator C-terminal domain-containing protein</fullName>
    </recommendedName>
</protein>
<dbReference type="OrthoDB" id="3242784at2"/>
<feature type="region of interest" description="Disordered" evidence="1">
    <location>
        <begin position="1"/>
        <end position="28"/>
    </location>
</feature>
<keyword evidence="5" id="KW-1185">Reference proteome</keyword>
<dbReference type="AlphaFoldDB" id="A0A086Z169"/>
<accession>A0A086Z169</accession>
<feature type="compositionally biased region" description="Low complexity" evidence="1">
    <location>
        <begin position="105"/>
        <end position="127"/>
    </location>
</feature>
<evidence type="ECO:0000256" key="2">
    <source>
        <dbReference type="SAM" id="Phobius"/>
    </source>
</evidence>
<dbReference type="EMBL" id="JGYK01000001">
    <property type="protein sequence ID" value="KFI40269.1"/>
    <property type="molecule type" value="Genomic_DNA"/>
</dbReference>
<reference evidence="4 5" key="1">
    <citation type="submission" date="2014-03" db="EMBL/GenBank/DDBJ databases">
        <title>Genomics of Bifidobacteria.</title>
        <authorList>
            <person name="Ventura M."/>
            <person name="Milani C."/>
            <person name="Lugli G.A."/>
        </authorList>
    </citation>
    <scope>NUCLEOTIDE SEQUENCE [LARGE SCALE GENOMIC DNA]</scope>
    <source>
        <strain evidence="4 5">DSM 22766</strain>
    </source>
</reference>
<keyword evidence="2" id="KW-0812">Transmembrane</keyword>
<dbReference type="Pfam" id="PF13399">
    <property type="entry name" value="LytR_C"/>
    <property type="match status" value="1"/>
</dbReference>
<gene>
    <name evidence="4" type="ORF">BACT_0971</name>
</gene>
<comment type="caution">
    <text evidence="4">The sequence shown here is derived from an EMBL/GenBank/DDBJ whole genome shotgun (WGS) entry which is preliminary data.</text>
</comment>
<evidence type="ECO:0000259" key="3">
    <source>
        <dbReference type="Pfam" id="PF13399"/>
    </source>
</evidence>
<dbReference type="Gene3D" id="3.30.70.2390">
    <property type="match status" value="1"/>
</dbReference>
<dbReference type="PATRIC" id="fig|1437605.7.peg.717"/>
<dbReference type="Proteomes" id="UP000029015">
    <property type="component" value="Unassembled WGS sequence"/>
</dbReference>
<evidence type="ECO:0000256" key="1">
    <source>
        <dbReference type="SAM" id="MobiDB-lite"/>
    </source>
</evidence>
<feature type="compositionally biased region" description="Polar residues" evidence="1">
    <location>
        <begin position="93"/>
        <end position="104"/>
    </location>
</feature>
<keyword evidence="2" id="KW-1133">Transmembrane helix</keyword>
<proteinExistence type="predicted"/>
<feature type="compositionally biased region" description="Basic and acidic residues" evidence="1">
    <location>
        <begin position="79"/>
        <end position="89"/>
    </location>
</feature>
<feature type="region of interest" description="Disordered" evidence="1">
    <location>
        <begin position="67"/>
        <end position="136"/>
    </location>
</feature>
<dbReference type="RefSeq" id="WP_033503755.1">
    <property type="nucleotide sequence ID" value="NZ_CP011786.1"/>
</dbReference>
<name>A0A086Z169_9BIFI</name>